<dbReference type="OrthoDB" id="1694274at2759"/>
<reference evidence="1 2" key="1">
    <citation type="submission" date="2019-03" db="EMBL/GenBank/DDBJ databases">
        <title>Nematode-trapping fungi genome.</title>
        <authorList>
            <person name="Vidal-Diez De Ulzurrun G."/>
        </authorList>
    </citation>
    <scope>NUCLEOTIDE SEQUENCE [LARGE SCALE GENOMIC DNA]</scope>
    <source>
        <strain evidence="1 2">TWF154</strain>
    </source>
</reference>
<accession>A0A7C8K4G3</accession>
<dbReference type="Gene3D" id="3.40.50.1000">
    <property type="entry name" value="HAD superfamily/HAD-like"/>
    <property type="match status" value="1"/>
</dbReference>
<dbReference type="Pfam" id="PF00702">
    <property type="entry name" value="Hydrolase"/>
    <property type="match status" value="1"/>
</dbReference>
<proteinExistence type="predicted"/>
<evidence type="ECO:0000313" key="2">
    <source>
        <dbReference type="Proteomes" id="UP000297595"/>
    </source>
</evidence>
<sequence>MASPITAVLFDIGGVVVRSPLLAIEAYEIENRIPLGYINWNIYHGGTNSAWKRLERNEIRMDDGFFNGFQAELNEPNMWARYHGEKGLVPPPVPQIDGKWLFWEMMRTSREYNPSIVGAIEKLRRTGRYKIGALTNNYVFPEDHPYRDDGNTKALFDIYIASVEVGMRKPERRIFEYAIKVMGVEEPSQMVFLDDLGGNLRTAKEMGLRTIKVPLHDPQDAVRQLEDMLGEDLSLSPSSKL</sequence>
<dbReference type="InterPro" id="IPR006439">
    <property type="entry name" value="HAD-SF_hydro_IA"/>
</dbReference>
<dbReference type="SFLD" id="SFLDG01129">
    <property type="entry name" value="C1.5:_HAD__Beta-PGM__Phosphata"/>
    <property type="match status" value="1"/>
</dbReference>
<dbReference type="Gene3D" id="1.10.150.240">
    <property type="entry name" value="Putative phosphatase, domain 2"/>
    <property type="match status" value="1"/>
</dbReference>
<dbReference type="AlphaFoldDB" id="A0A7C8K4G3"/>
<comment type="caution">
    <text evidence="1">The sequence shown here is derived from an EMBL/GenBank/DDBJ whole genome shotgun (WGS) entry which is preliminary data.</text>
</comment>
<dbReference type="EMBL" id="SOZJ01000008">
    <property type="protein sequence ID" value="TGJ63537.1"/>
    <property type="molecule type" value="Genomic_DNA"/>
</dbReference>
<dbReference type="InterPro" id="IPR036412">
    <property type="entry name" value="HAD-like_sf"/>
</dbReference>
<dbReference type="CDD" id="cd02603">
    <property type="entry name" value="HAD_sEH-N_like"/>
    <property type="match status" value="1"/>
</dbReference>
<dbReference type="PANTHER" id="PTHR47829">
    <property type="entry name" value="HYDROLASE, PUTATIVE (AFU_ORTHOLOGUE AFUA_1G12880)-RELATED"/>
    <property type="match status" value="1"/>
</dbReference>
<dbReference type="PANTHER" id="PTHR47829:SF1">
    <property type="entry name" value="HAD FAMILY PHOSPHATASE"/>
    <property type="match status" value="1"/>
</dbReference>
<dbReference type="NCBIfam" id="TIGR01509">
    <property type="entry name" value="HAD-SF-IA-v3"/>
    <property type="match status" value="1"/>
</dbReference>
<dbReference type="InterPro" id="IPR023214">
    <property type="entry name" value="HAD_sf"/>
</dbReference>
<dbReference type="InterPro" id="IPR052898">
    <property type="entry name" value="ACAD10-like"/>
</dbReference>
<name>A0A7C8K4G3_ORBOL</name>
<dbReference type="InterPro" id="IPR023198">
    <property type="entry name" value="PGP-like_dom2"/>
</dbReference>
<dbReference type="SFLD" id="SFLDS00003">
    <property type="entry name" value="Haloacid_Dehalogenase"/>
    <property type="match status" value="1"/>
</dbReference>
<dbReference type="Proteomes" id="UP000297595">
    <property type="component" value="Unassembled WGS sequence"/>
</dbReference>
<dbReference type="PRINTS" id="PR00413">
    <property type="entry name" value="HADHALOGNASE"/>
</dbReference>
<dbReference type="SUPFAM" id="SSF56784">
    <property type="entry name" value="HAD-like"/>
    <property type="match status" value="1"/>
</dbReference>
<evidence type="ECO:0000313" key="1">
    <source>
        <dbReference type="EMBL" id="TGJ63537.1"/>
    </source>
</evidence>
<dbReference type="GO" id="GO:0016791">
    <property type="term" value="F:phosphatase activity"/>
    <property type="evidence" value="ECO:0007669"/>
    <property type="project" value="UniProtKB-ARBA"/>
</dbReference>
<protein>
    <submittedName>
        <fullName evidence="1">Uncharacterized protein</fullName>
    </submittedName>
</protein>
<gene>
    <name evidence="1" type="ORF">EYR41_011451</name>
</gene>
<organism evidence="1 2">
    <name type="scientific">Orbilia oligospora</name>
    <name type="common">Nematode-trapping fungus</name>
    <name type="synonym">Arthrobotrys oligospora</name>
    <dbReference type="NCBI Taxonomy" id="2813651"/>
    <lineage>
        <taxon>Eukaryota</taxon>
        <taxon>Fungi</taxon>
        <taxon>Dikarya</taxon>
        <taxon>Ascomycota</taxon>
        <taxon>Pezizomycotina</taxon>
        <taxon>Orbiliomycetes</taxon>
        <taxon>Orbiliales</taxon>
        <taxon>Orbiliaceae</taxon>
        <taxon>Orbilia</taxon>
    </lineage>
</organism>